<dbReference type="EMBL" id="JACSQV010000007">
    <property type="protein sequence ID" value="MBD7918565.1"/>
    <property type="molecule type" value="Genomic_DNA"/>
</dbReference>
<dbReference type="NCBIfam" id="TIGR02243">
    <property type="entry name" value="putative baseplate assembly protein"/>
    <property type="match status" value="1"/>
</dbReference>
<proteinExistence type="predicted"/>
<accession>A0ABR8QDW1</accession>
<keyword evidence="2" id="KW-1185">Reference proteome</keyword>
<evidence type="ECO:0000313" key="2">
    <source>
        <dbReference type="Proteomes" id="UP000604241"/>
    </source>
</evidence>
<organism evidence="1 2">
    <name type="scientific">Cellulomonas avistercoris</name>
    <dbReference type="NCBI Taxonomy" id="2762242"/>
    <lineage>
        <taxon>Bacteria</taxon>
        <taxon>Bacillati</taxon>
        <taxon>Actinomycetota</taxon>
        <taxon>Actinomycetes</taxon>
        <taxon>Micrococcales</taxon>
        <taxon>Cellulomonadaceae</taxon>
        <taxon>Cellulomonas</taxon>
    </lineage>
</organism>
<gene>
    <name evidence="1" type="ORF">H9657_09795</name>
</gene>
<dbReference type="RefSeq" id="WP_191782843.1">
    <property type="nucleotide sequence ID" value="NZ_JACSQV010000007.1"/>
</dbReference>
<reference evidence="1 2" key="1">
    <citation type="submission" date="2020-08" db="EMBL/GenBank/DDBJ databases">
        <title>A Genomic Blueprint of the Chicken Gut Microbiome.</title>
        <authorList>
            <person name="Gilroy R."/>
            <person name="Ravi A."/>
            <person name="Getino M."/>
            <person name="Pursley I."/>
            <person name="Horton D.L."/>
            <person name="Alikhan N.-F."/>
            <person name="Baker D."/>
            <person name="Gharbi K."/>
            <person name="Hall N."/>
            <person name="Watson M."/>
            <person name="Adriaenssens E.M."/>
            <person name="Foster-Nyarko E."/>
            <person name="Jarju S."/>
            <person name="Secka A."/>
            <person name="Antonio M."/>
            <person name="Oren A."/>
            <person name="Chaudhuri R."/>
            <person name="La Ragione R.M."/>
            <person name="Hildebrand F."/>
            <person name="Pallen M.J."/>
        </authorList>
    </citation>
    <scope>NUCLEOTIDE SEQUENCE [LARGE SCALE GENOMIC DNA]</scope>
    <source>
        <strain evidence="1 2">Sa3CUA2</strain>
    </source>
</reference>
<evidence type="ECO:0000313" key="1">
    <source>
        <dbReference type="EMBL" id="MBD7918565.1"/>
    </source>
</evidence>
<protein>
    <submittedName>
        <fullName evidence="1">Baseplate assembly protein</fullName>
    </submittedName>
</protein>
<dbReference type="Proteomes" id="UP000604241">
    <property type="component" value="Unassembled WGS sequence"/>
</dbReference>
<name>A0ABR8QDW1_9CELL</name>
<sequence>MTLPTPRLDDRTFQDLVDEAKRHVQRRCPAWTDHNVSDPGVTLIETFAWMTELLLYRVNRVPDRMHLTFLDLLGVQLFPPRAARAEVTFRLSSHHDEEVVVPAGTVVSTRRAADRPPVAFTTVAPLVVPPASSRTVLTIAADGRTVDRTAGLGVGDGFTAFGEPPVIGDALYVGLDAPAPSCVLLVQVVCRVGGHGIDPHRPPLVWEAWTPDGWQVCAVERDDTLGLNVPGAVELHVPDGHERSTVGDVDAAWLRCRVVRAARAYRSSPVVVSLSAATVGGDVEAVHAEPVVDEPLGTSDGTAGQVLTVSRPPVLDEPDRPVVLEVGRAAARADEATTWEAWRVVDDAASAGPEDLVCTLDRTTGELRFGPQVRSADGSVRGYGAVPPLGAPLRLTYRTGGGAAGNVAARTLAVLRTSVPYVAAVWNRRAASGGVDGETVAEARERGPLELRTRGRAVTAEDYVHLVRHAAPELARVHCVPVAEGPDAPGLRVLVVPAAATGDPFLDLKDLQLPDDARDRVLAAVDAARVVGFRVAVEPPSYVGVRVDARVRVRPGADPRTVEHAGVDALFRYFSPLTGGPDGTGWPLGRPVQPGEAHAVLARVPGVDYVEDVVLLRANPLDRSVSTPQDRIDLDVTHVVLSVEHTVTATSGSS</sequence>
<comment type="caution">
    <text evidence="1">The sequence shown here is derived from an EMBL/GenBank/DDBJ whole genome shotgun (WGS) entry which is preliminary data.</text>
</comment>
<dbReference type="InterPro" id="IPR011749">
    <property type="entry name" value="CHP02243"/>
</dbReference>